<proteinExistence type="predicted"/>
<evidence type="ECO:0000259" key="6">
    <source>
        <dbReference type="Pfam" id="PF17210"/>
    </source>
</evidence>
<feature type="domain" description="SD-repeat containing protein B" evidence="6">
    <location>
        <begin position="817"/>
        <end position="942"/>
    </location>
</feature>
<keyword evidence="3 4" id="KW-0732">Signal</keyword>
<dbReference type="Gene3D" id="2.60.40.10">
    <property type="entry name" value="Immunoglobulins"/>
    <property type="match status" value="4"/>
</dbReference>
<evidence type="ECO:0000256" key="4">
    <source>
        <dbReference type="SAM" id="SignalP"/>
    </source>
</evidence>
<dbReference type="InterPro" id="IPR047589">
    <property type="entry name" value="DUF11_rpt"/>
</dbReference>
<evidence type="ECO:0000259" key="5">
    <source>
        <dbReference type="Pfam" id="PF01345"/>
    </source>
</evidence>
<keyword evidence="8" id="KW-1185">Reference proteome</keyword>
<evidence type="ECO:0000256" key="1">
    <source>
        <dbReference type="ARBA" id="ARBA00004613"/>
    </source>
</evidence>
<dbReference type="PANTHER" id="PTHR23303:SF15">
    <property type="entry name" value="COLOSSIN-A"/>
    <property type="match status" value="1"/>
</dbReference>
<dbReference type="InterPro" id="IPR001434">
    <property type="entry name" value="OmcB-like_DUF11"/>
</dbReference>
<feature type="signal peptide" evidence="4">
    <location>
        <begin position="1"/>
        <end position="31"/>
    </location>
</feature>
<dbReference type="SUPFAM" id="SSF117074">
    <property type="entry name" value="Hypothetical protein PA1324"/>
    <property type="match status" value="3"/>
</dbReference>
<comment type="caution">
    <text evidence="7">The sequence shown here is derived from an EMBL/GenBank/DDBJ whole genome shotgun (WGS) entry which is preliminary data.</text>
</comment>
<sequence length="1410" mass="152789">MKRILHLITKANHFSYFLVSTLLMIANLAHAQVRGVVYIDYDLNGKRTAVSPTEPGVAGVRVQLFVGNNPTPFTTTTNALGEYAFTQGQVPVDSMARVEFSDFPETFSPSMVGLQNATDVQFVKAPSLQTNLGIANDDEFCLAAKELRVTTACYVMGDPLAGGSAADDPALILFDHKASGLAGVDDFSMVKLATAAQIGSTWIASFQRDSRRMLVGAIVRRHVGLGPLGTGGFYYIDLANGNQVKEFMDVKTIGIDTGPDPHLDPITGLNILPASKTARSRDSLSFHMAGKVGMGGVQLTRYQDTLYMVNLYDKKLYSFGVGKPLAAPQSAANANVKSFVIPNPNCSNGDFAPWALKYYRNKMYLGVVCTAETSQKKEDLKGAIYEFNPKIAQFKNIFEFPLGYKRDALDGTQGCDTINSWKPWSGIFPKQCNYPLGAPDPLSAFLVNPQPIISDIDFDDDGSMFIGMLDRGGLQTGQNQPGIAADDTLNYYGFMSGDLLRAQRNPDGSYSMESNGVSGPYVADGPSGPGVASAHDKDAGPGGGEFFFEDYWINGQGEIGHAELTNGGIFKIPGENEIFTSAFDPLHQVYLATGFLVFDTKTGKRKRGYAVYSIREGSLGKSGGVGDLTAACEPSPLSVGNRIWFDADRDGIQDPNEPGVDGLVLTLHDMQNGGTEVGRDTTANGGQFYFSDFNVTGGLKRNHLYEIHQSTLQSLGAPAANVIQAAQAAGIKVSNLPVNAKVLVAANIATANTDDNTVANLMRLVPIDSLIPTSNVRNSDAVYNADSSAAIIAFKTGNNSENNYTFDIGWMLNLPPASMGDYAWYDLNRNGIQDLRKDPFGNILGPELPAKGVIMELYDANDTFIKSDTTGVDGKYHIGEVPAGDYYVKFNPVSYPATDFVVTDLNKGTNDSLDNDIERAVYKSSTFTLAPNQHDPRWDIGFFRTTSPEISDPCACDSTILYLPGDDIYTKYVYREKVTIKATPGGKWAIIPFDAKKNVYTYGLYEDDGEGYIDSIDLSKKNYFFTEVPGSLGEYEFKFAHKSQDGYALAATDGVDTLSIGAICYEVKEQYDMRLDTLCANGDKIQLQRNFPNGKATYYFIADSAFVFRDGFNEFTLIEDAVARGSITELDPKVYRPNSVISLYMKWEPNGIADKKGACQKSMILNITISNSGICAPFKDLELTKTLVGDCRREVGNTVQFKIAVTNKSVSGTPAADSVYVQDYLPANFTFVSATSTSGVFNQQTLKWGPLKLNPGQTDTLTVSVKINNAGGFIGGSICNEAEIVSMVGLDSDSQPGNKVITEDDYGIACVSVPLKICPERRDTVIISAPAGYQTYQWFKNGTKIDGATSQTLEVGDVGSYTVEVSDGQCPTKNCCPAIVEAECICPEDICIPVIIKKTKAKNKALVPPK</sequence>
<keyword evidence="2" id="KW-0964">Secreted</keyword>
<feature type="domain" description="DUF11" evidence="5">
    <location>
        <begin position="1180"/>
        <end position="1298"/>
    </location>
</feature>
<dbReference type="NCBIfam" id="TIGR01451">
    <property type="entry name" value="B_ant_repeat"/>
    <property type="match status" value="1"/>
</dbReference>
<dbReference type="InterPro" id="IPR033764">
    <property type="entry name" value="Sdr_B"/>
</dbReference>
<gene>
    <name evidence="7" type="ORF">FHS57_003065</name>
</gene>
<dbReference type="Proteomes" id="UP000541352">
    <property type="component" value="Unassembled WGS sequence"/>
</dbReference>
<evidence type="ECO:0000256" key="2">
    <source>
        <dbReference type="ARBA" id="ARBA00022525"/>
    </source>
</evidence>
<feature type="chain" id="PRO_5031010169" evidence="4">
    <location>
        <begin position="32"/>
        <end position="1410"/>
    </location>
</feature>
<organism evidence="7 8">
    <name type="scientific">Runella defluvii</name>
    <dbReference type="NCBI Taxonomy" id="370973"/>
    <lineage>
        <taxon>Bacteria</taxon>
        <taxon>Pseudomonadati</taxon>
        <taxon>Bacteroidota</taxon>
        <taxon>Cytophagia</taxon>
        <taxon>Cytophagales</taxon>
        <taxon>Spirosomataceae</taxon>
        <taxon>Runella</taxon>
    </lineage>
</organism>
<dbReference type="RefSeq" id="WP_183975026.1">
    <property type="nucleotide sequence ID" value="NZ_JACIBY010000006.1"/>
</dbReference>
<dbReference type="Gene3D" id="2.60.40.1170">
    <property type="entry name" value="Mu homology domain, subdomain B"/>
    <property type="match status" value="1"/>
</dbReference>
<dbReference type="PANTHER" id="PTHR23303">
    <property type="entry name" value="CARBOXYPEPTIDASE REGULATORY REGION-CONTAINING"/>
    <property type="match status" value="1"/>
</dbReference>
<evidence type="ECO:0000256" key="3">
    <source>
        <dbReference type="ARBA" id="ARBA00022729"/>
    </source>
</evidence>
<dbReference type="Pfam" id="PF17210">
    <property type="entry name" value="SdrD_B"/>
    <property type="match status" value="2"/>
</dbReference>
<accession>A0A7W5ZNY4</accession>
<comment type="subcellular location">
    <subcellularLocation>
        <location evidence="1">Secreted</location>
    </subcellularLocation>
</comment>
<dbReference type="InterPro" id="IPR051417">
    <property type="entry name" value="SDr/BOS_complex"/>
</dbReference>
<evidence type="ECO:0000313" key="8">
    <source>
        <dbReference type="Proteomes" id="UP000541352"/>
    </source>
</evidence>
<dbReference type="EMBL" id="JACIBY010000006">
    <property type="protein sequence ID" value="MBB3839059.1"/>
    <property type="molecule type" value="Genomic_DNA"/>
</dbReference>
<evidence type="ECO:0000313" key="7">
    <source>
        <dbReference type="EMBL" id="MBB3839059.1"/>
    </source>
</evidence>
<name>A0A7W5ZNY4_9BACT</name>
<dbReference type="GO" id="GO:0005576">
    <property type="term" value="C:extracellular region"/>
    <property type="evidence" value="ECO:0007669"/>
    <property type="project" value="UniProtKB-SubCell"/>
</dbReference>
<dbReference type="InterPro" id="IPR013783">
    <property type="entry name" value="Ig-like_fold"/>
</dbReference>
<protein>
    <submittedName>
        <fullName evidence="7">Putative repeat protein (TIGR01451 family)</fullName>
    </submittedName>
</protein>
<dbReference type="Pfam" id="PF01345">
    <property type="entry name" value="DUF11"/>
    <property type="match status" value="1"/>
</dbReference>
<reference evidence="7 8" key="1">
    <citation type="submission" date="2020-08" db="EMBL/GenBank/DDBJ databases">
        <title>Genomic Encyclopedia of Type Strains, Phase IV (KMG-IV): sequencing the most valuable type-strain genomes for metagenomic binning, comparative biology and taxonomic classification.</title>
        <authorList>
            <person name="Goeker M."/>
        </authorList>
    </citation>
    <scope>NUCLEOTIDE SEQUENCE [LARGE SCALE GENOMIC DNA]</scope>
    <source>
        <strain evidence="7 8">DSM 17976</strain>
    </source>
</reference>
<feature type="domain" description="SD-repeat containing protein B" evidence="6">
    <location>
        <begin position="638"/>
        <end position="693"/>
    </location>
</feature>